<evidence type="ECO:0000259" key="4">
    <source>
        <dbReference type="Pfam" id="PF00248"/>
    </source>
</evidence>
<sequence length="285" mass="31928">MQTITMNDGHAIPQLGCGVYMMNGDELSRLIPTAIETGYRHFDTANAYFNEVALGRALAESGVPRAELFITSKLFPQSYPTGQTGPDIDATLERLGTDYLDLLLLHQPYGAYVEAWPALEDAVSAGKVRSIGLSNFPVHKIEEIMRVATIRPAVLQVELNPYWTQHELRHELERIGLGDVTLESWYPFGHGDAEIMREPVLVEAAQAHGKSVAQVILRWALQEGVVVFPKTLNPEHMRENFDVFGFELSADEMARIDAIPQHPYYVVPEDAPDFVLVHNDYSKQI</sequence>
<feature type="domain" description="NADP-dependent oxidoreductase" evidence="4">
    <location>
        <begin position="22"/>
        <end position="259"/>
    </location>
</feature>
<dbReference type="Pfam" id="PF00248">
    <property type="entry name" value="Aldo_ket_red"/>
    <property type="match status" value="1"/>
</dbReference>
<protein>
    <submittedName>
        <fullName evidence="5">Aldo/keto reductase</fullName>
    </submittedName>
</protein>
<evidence type="ECO:0000313" key="6">
    <source>
        <dbReference type="Proteomes" id="UP000712527"/>
    </source>
</evidence>
<proteinExistence type="inferred from homology"/>
<dbReference type="InterPro" id="IPR020471">
    <property type="entry name" value="AKR"/>
</dbReference>
<reference evidence="5 6" key="1">
    <citation type="journal article" date="2021" name="Sci. Rep.">
        <title>The distribution of antibiotic resistance genes in chicken gut microbiota commensals.</title>
        <authorList>
            <person name="Juricova H."/>
            <person name="Matiasovicova J."/>
            <person name="Kubasova T."/>
            <person name="Cejkova D."/>
            <person name="Rychlik I."/>
        </authorList>
    </citation>
    <scope>NUCLEOTIDE SEQUENCE [LARGE SCALE GENOMIC DNA]</scope>
    <source>
        <strain evidence="5 6">An794</strain>
    </source>
</reference>
<evidence type="ECO:0000313" key="5">
    <source>
        <dbReference type="EMBL" id="MBM6774216.1"/>
    </source>
</evidence>
<dbReference type="PANTHER" id="PTHR43827">
    <property type="entry name" value="2,5-DIKETO-D-GLUCONIC ACID REDUCTASE"/>
    <property type="match status" value="1"/>
</dbReference>
<dbReference type="PIRSF" id="PIRSF000097">
    <property type="entry name" value="AKR"/>
    <property type="match status" value="1"/>
</dbReference>
<dbReference type="PRINTS" id="PR00069">
    <property type="entry name" value="ALDKETRDTASE"/>
</dbReference>
<comment type="similarity">
    <text evidence="1">Belongs to the aldo/keto reductase family.</text>
</comment>
<dbReference type="InterPro" id="IPR023210">
    <property type="entry name" value="NADP_OxRdtase_dom"/>
</dbReference>
<accession>A0ABS2EZR4</accession>
<dbReference type="Proteomes" id="UP000712527">
    <property type="component" value="Unassembled WGS sequence"/>
</dbReference>
<evidence type="ECO:0000256" key="2">
    <source>
        <dbReference type="ARBA" id="ARBA00022857"/>
    </source>
</evidence>
<keyword evidence="2" id="KW-0521">NADP</keyword>
<evidence type="ECO:0000256" key="3">
    <source>
        <dbReference type="ARBA" id="ARBA00023002"/>
    </source>
</evidence>
<name>A0ABS2EZR4_9ACTN</name>
<dbReference type="PANTHER" id="PTHR43827:SF3">
    <property type="entry name" value="NADP-DEPENDENT OXIDOREDUCTASE DOMAIN-CONTAINING PROTEIN"/>
    <property type="match status" value="1"/>
</dbReference>
<organism evidence="5 6">
    <name type="scientific">Olsenella profusa</name>
    <dbReference type="NCBI Taxonomy" id="138595"/>
    <lineage>
        <taxon>Bacteria</taxon>
        <taxon>Bacillati</taxon>
        <taxon>Actinomycetota</taxon>
        <taxon>Coriobacteriia</taxon>
        <taxon>Coriobacteriales</taxon>
        <taxon>Atopobiaceae</taxon>
        <taxon>Olsenella</taxon>
    </lineage>
</organism>
<dbReference type="PROSITE" id="PS00062">
    <property type="entry name" value="ALDOKETO_REDUCTASE_2"/>
    <property type="match status" value="1"/>
</dbReference>
<comment type="caution">
    <text evidence="5">The sequence shown here is derived from an EMBL/GenBank/DDBJ whole genome shotgun (WGS) entry which is preliminary data.</text>
</comment>
<dbReference type="InterPro" id="IPR036812">
    <property type="entry name" value="NAD(P)_OxRdtase_dom_sf"/>
</dbReference>
<dbReference type="PROSITE" id="PS00798">
    <property type="entry name" value="ALDOKETO_REDUCTASE_1"/>
    <property type="match status" value="1"/>
</dbReference>
<keyword evidence="3" id="KW-0560">Oxidoreductase</keyword>
<dbReference type="RefSeq" id="WP_204792584.1">
    <property type="nucleotide sequence ID" value="NZ_JACSNQ010000002.1"/>
</dbReference>
<keyword evidence="6" id="KW-1185">Reference proteome</keyword>
<dbReference type="EMBL" id="JACSNQ010000002">
    <property type="protein sequence ID" value="MBM6774216.1"/>
    <property type="molecule type" value="Genomic_DNA"/>
</dbReference>
<gene>
    <name evidence="5" type="ORF">H9X80_01440</name>
</gene>
<dbReference type="Gene3D" id="3.20.20.100">
    <property type="entry name" value="NADP-dependent oxidoreductase domain"/>
    <property type="match status" value="1"/>
</dbReference>
<evidence type="ECO:0000256" key="1">
    <source>
        <dbReference type="ARBA" id="ARBA00007905"/>
    </source>
</evidence>
<dbReference type="SUPFAM" id="SSF51430">
    <property type="entry name" value="NAD(P)-linked oxidoreductase"/>
    <property type="match status" value="1"/>
</dbReference>
<dbReference type="InterPro" id="IPR018170">
    <property type="entry name" value="Aldo/ket_reductase_CS"/>
</dbReference>